<reference evidence="11" key="1">
    <citation type="submission" date="2013-04" db="EMBL/GenBank/DDBJ databases">
        <title>The genome sequencing project of 58 acetic acid bacteria.</title>
        <authorList>
            <person name="Okamoto-Kainuma A."/>
            <person name="Ishikawa M."/>
            <person name="Umino S."/>
            <person name="Koizumi Y."/>
            <person name="Shiwa Y."/>
            <person name="Yoshikawa H."/>
            <person name="Matsutani M."/>
            <person name="Matsushita K."/>
        </authorList>
    </citation>
    <scope>NUCLEOTIDE SEQUENCE</scope>
    <source>
        <strain evidence="11">NRIC 0535</strain>
    </source>
</reference>
<evidence type="ECO:0000256" key="9">
    <source>
        <dbReference type="ARBA" id="ARBA00023317"/>
    </source>
</evidence>
<keyword evidence="3 10" id="KW-0068">Autocatalytic cleavage</keyword>
<comment type="caution">
    <text evidence="11">The sequence shown here is derived from an EMBL/GenBank/DDBJ whole genome shotgun (WGS) entry which is preliminary data.</text>
</comment>
<evidence type="ECO:0000313" key="12">
    <source>
        <dbReference type="Proteomes" id="UP001062776"/>
    </source>
</evidence>
<keyword evidence="1 10" id="KW-0949">S-adenosyl-L-methionine</keyword>
<feature type="active site" description="Schiff-base intermediate with substrate; via pyruvic acid" evidence="10">
    <location>
        <position position="101"/>
    </location>
</feature>
<dbReference type="PANTHER" id="PTHR33866">
    <property type="entry name" value="S-ADENOSYLMETHIONINE DECARBOXYLASE PROENZYME"/>
    <property type="match status" value="1"/>
</dbReference>
<sequence>MNALAQLGMVSGLPRDNQTVASNTSHEEVCKDYFIERDGERFAGHHLLIDFWDATNLDDPAAIDATLCEAAVTAGATILHSHFHHFTPNGGVSGVIVLAESHISIHTWPERNFAAVDVFMCGACDPNLTIPVMQRLFQAGRVVSDEVRRGREKISPAG</sequence>
<feature type="active site" description="Proton donor; for catalytic activity" evidence="10">
    <location>
        <position position="121"/>
    </location>
</feature>
<dbReference type="InterPro" id="IPR042284">
    <property type="entry name" value="AdoMetDC_N"/>
</dbReference>
<dbReference type="Proteomes" id="UP001062776">
    <property type="component" value="Unassembled WGS sequence"/>
</dbReference>
<dbReference type="Gene3D" id="3.30.360.110">
    <property type="entry name" value="S-adenosylmethionine decarboxylase domain"/>
    <property type="match status" value="1"/>
</dbReference>
<organism evidence="11 12">
    <name type="scientific">Asaia krungthepensis NRIC 0535</name>
    <dbReference type="NCBI Taxonomy" id="1307925"/>
    <lineage>
        <taxon>Bacteria</taxon>
        <taxon>Pseudomonadati</taxon>
        <taxon>Pseudomonadota</taxon>
        <taxon>Alphaproteobacteria</taxon>
        <taxon>Acetobacterales</taxon>
        <taxon>Acetobacteraceae</taxon>
        <taxon>Asaia</taxon>
    </lineage>
</organism>
<dbReference type="PANTHER" id="PTHR33866:SF2">
    <property type="entry name" value="S-ADENOSYLMETHIONINE DECARBOXYLASE PROENZYME"/>
    <property type="match status" value="1"/>
</dbReference>
<dbReference type="InterPro" id="IPR042286">
    <property type="entry name" value="AdoMetDC_C"/>
</dbReference>
<gene>
    <name evidence="10" type="primary">speH</name>
    <name evidence="11" type="ORF">AA0535_2036</name>
</gene>
<keyword evidence="4 10" id="KW-0745">Spermidine biosynthesis</keyword>
<name>A0ABQ0Q430_9PROT</name>
<evidence type="ECO:0000256" key="7">
    <source>
        <dbReference type="ARBA" id="ARBA00023239"/>
    </source>
</evidence>
<comment type="function">
    <text evidence="10">Catalyzes the decarboxylation of S-adenosylmethionine to S-adenosylmethioninamine (dcAdoMet), the propylamine donor required for the synthesis of the polyamines spermine and spermidine from the diamine putrescine.</text>
</comment>
<keyword evidence="2 10" id="KW-0210">Decarboxylase</keyword>
<dbReference type="EC" id="4.1.1.50" evidence="10"/>
<dbReference type="SUPFAM" id="SSF56276">
    <property type="entry name" value="S-adenosylmethionine decarboxylase"/>
    <property type="match status" value="1"/>
</dbReference>
<comment type="PTM">
    <text evidence="10">Is synthesized initially as an inactive proenzyme. Formation of the active enzyme involves a self-maturation process in which the active site pyruvoyl group is generated from an internal serine residue via an autocatalytic post-translational modification. Two non-identical subunits are generated from the proenzyme in this reaction, and the pyruvate is formed at the N-terminus of the alpha chain, which is derived from the carboxyl end of the proenzyme. The post-translation cleavage follows an unusual pathway, termed non-hydrolytic serinolysis, in which the side chain hydroxyl group of the serine supplies its oxygen atom to form the C-terminus of the beta chain, while the remainder of the serine residue undergoes an oxidative deamination to produce ammonia and the pyruvoyl group blocking the N-terminus of the alpha chain.</text>
</comment>
<keyword evidence="5 10" id="KW-0620">Polyamine biosynthesis</keyword>
<keyword evidence="7 10" id="KW-0456">Lyase</keyword>
<feature type="site" description="Cleavage (non-hydrolytic); by autolysis" evidence="10">
    <location>
        <begin position="100"/>
        <end position="101"/>
    </location>
</feature>
<evidence type="ECO:0000313" key="11">
    <source>
        <dbReference type="EMBL" id="GBQ90401.1"/>
    </source>
</evidence>
<comment type="pathway">
    <text evidence="10">Amine and polyamine biosynthesis; S-adenosylmethioninamine biosynthesis; S-adenosylmethioninamine from S-adenosyl-L-methionine: step 1/1.</text>
</comment>
<evidence type="ECO:0000256" key="5">
    <source>
        <dbReference type="ARBA" id="ARBA00023115"/>
    </source>
</evidence>
<dbReference type="Pfam" id="PF02675">
    <property type="entry name" value="AdoMet_dc"/>
    <property type="match status" value="1"/>
</dbReference>
<protein>
    <recommendedName>
        <fullName evidence="10">S-adenosylmethionine decarboxylase proenzyme</fullName>
        <shortName evidence="10">AdoMetDC</shortName>
        <shortName evidence="10">SAMDC</shortName>
        <ecNumber evidence="10">4.1.1.50</ecNumber>
    </recommendedName>
    <component>
        <recommendedName>
            <fullName evidence="10">S-adenosylmethionine decarboxylase beta chain</fullName>
        </recommendedName>
    </component>
    <component>
        <recommendedName>
            <fullName evidence="10">S-adenosylmethionine decarboxylase alpha chain</fullName>
        </recommendedName>
    </component>
</protein>
<dbReference type="InterPro" id="IPR003826">
    <property type="entry name" value="AdoMetDC_fam_prok"/>
</dbReference>
<feature type="active site" description="Proton acceptor; for processing activity" evidence="10">
    <location>
        <position position="106"/>
    </location>
</feature>
<proteinExistence type="inferred from homology"/>
<feature type="modified residue" description="Pyruvic acid (Ser); by autocatalysis" evidence="10">
    <location>
        <position position="101"/>
    </location>
</feature>
<keyword evidence="9 10" id="KW-0670">Pyruvate</keyword>
<dbReference type="RefSeq" id="WP_127099586.1">
    <property type="nucleotide sequence ID" value="NZ_BAPV01000020.1"/>
</dbReference>
<accession>A0ABQ0Q430</accession>
<evidence type="ECO:0000256" key="4">
    <source>
        <dbReference type="ARBA" id="ARBA00023066"/>
    </source>
</evidence>
<dbReference type="EMBL" id="BAPV01000020">
    <property type="protein sequence ID" value="GBQ90401.1"/>
    <property type="molecule type" value="Genomic_DNA"/>
</dbReference>
<feature type="chain" id="PRO_5044900863" description="S-adenosylmethionine decarboxylase beta chain" evidence="10">
    <location>
        <begin position="1"/>
        <end position="100"/>
    </location>
</feature>
<dbReference type="HAMAP" id="MF_00464">
    <property type="entry name" value="AdoMetDC_1"/>
    <property type="match status" value="1"/>
</dbReference>
<comment type="similarity">
    <text evidence="10">Belongs to the prokaryotic AdoMetDC family. Type 1 subfamily.</text>
</comment>
<keyword evidence="12" id="KW-1185">Reference proteome</keyword>
<dbReference type="InterPro" id="IPR016067">
    <property type="entry name" value="S-AdoMet_deCO2ase_core"/>
</dbReference>
<comment type="catalytic activity">
    <reaction evidence="10">
        <text>S-adenosyl-L-methionine + H(+) = S-adenosyl 3-(methylsulfanyl)propylamine + CO2</text>
        <dbReference type="Rhea" id="RHEA:15981"/>
        <dbReference type="ChEBI" id="CHEBI:15378"/>
        <dbReference type="ChEBI" id="CHEBI:16526"/>
        <dbReference type="ChEBI" id="CHEBI:57443"/>
        <dbReference type="ChEBI" id="CHEBI:59789"/>
        <dbReference type="EC" id="4.1.1.50"/>
    </reaction>
</comment>
<comment type="cofactor">
    <cofactor evidence="10">
        <name>pyruvate</name>
        <dbReference type="ChEBI" id="CHEBI:15361"/>
    </cofactor>
    <text evidence="10">Binds 1 pyruvoyl group covalently per subunit.</text>
</comment>
<evidence type="ECO:0000256" key="3">
    <source>
        <dbReference type="ARBA" id="ARBA00022813"/>
    </source>
</evidence>
<feature type="chain" id="PRO_5044900862" description="S-adenosylmethionine decarboxylase alpha chain" evidence="10">
    <location>
        <begin position="101"/>
        <end position="158"/>
    </location>
</feature>
<keyword evidence="6 10" id="KW-0865">Zymogen</keyword>
<comment type="subunit">
    <text evidence="10">Heterotetramer of two alpha and two beta chains arranged as a dimer of alpha/beta heterodimers.</text>
</comment>
<keyword evidence="8 10" id="KW-0704">Schiff base</keyword>
<dbReference type="Gene3D" id="3.30.160.750">
    <property type="match status" value="1"/>
</dbReference>
<dbReference type="InterPro" id="IPR017716">
    <property type="entry name" value="S-AdoMet_deCOase_pro-enz"/>
</dbReference>
<evidence type="ECO:0000256" key="2">
    <source>
        <dbReference type="ARBA" id="ARBA00022793"/>
    </source>
</evidence>
<evidence type="ECO:0000256" key="1">
    <source>
        <dbReference type="ARBA" id="ARBA00022691"/>
    </source>
</evidence>
<evidence type="ECO:0000256" key="6">
    <source>
        <dbReference type="ARBA" id="ARBA00023145"/>
    </source>
</evidence>
<evidence type="ECO:0000256" key="8">
    <source>
        <dbReference type="ARBA" id="ARBA00023270"/>
    </source>
</evidence>
<dbReference type="NCBIfam" id="TIGR03330">
    <property type="entry name" value="SAM_DCase_Bsu"/>
    <property type="match status" value="1"/>
</dbReference>
<evidence type="ECO:0000256" key="10">
    <source>
        <dbReference type="HAMAP-Rule" id="MF_00464"/>
    </source>
</evidence>